<comment type="similarity">
    <text evidence="8">Belongs to the DnaA family.</text>
</comment>
<feature type="domain" description="Chromosomal replication initiator DnaA C-terminal" evidence="11">
    <location>
        <begin position="606"/>
        <end position="675"/>
    </location>
</feature>
<dbReference type="Gene3D" id="3.40.50.300">
    <property type="entry name" value="P-loop containing nucleotide triphosphate hydrolases"/>
    <property type="match status" value="1"/>
</dbReference>
<evidence type="ECO:0000259" key="10">
    <source>
        <dbReference type="SMART" id="SM00382"/>
    </source>
</evidence>
<dbReference type="InterPro" id="IPR010921">
    <property type="entry name" value="Trp_repressor/repl_initiator"/>
</dbReference>
<feature type="domain" description="AAA+ ATPase" evidence="10">
    <location>
        <begin position="375"/>
        <end position="516"/>
    </location>
</feature>
<sequence length="698" mass="78984">MKVAPNNDGMQASSNESDVTLQPAFTLWEDCVEFLDNDGYLPSILSILRNCGVGNLTDDTLTLYTPYTFTRKKIREHRGVIEGYLQEVAGRHIHITIELVTTEEAAKFPKLQDYGYGSDADDVDGNQEDANDDDNEQDYLQENAELDEEDNAIRRSYDEYSSDTNSKNTTNGGNPDFFADYLHFLETTNILQQGNTLNAEEVNQQYLAYRARMEAEAKKQQRAQQQSEKLAGGKTAAPANTPAKKGVRLSKKKPTAKLISVETRVTKDELLREEKRHASIDAGITAGNMGNEDNAGNADTAHTGAPANSYAPTSSQEPAQTTSKTHANTHKNPYQEAVPNVVGSKLTFDRFVQGEENMFAFQAAQQVACGINSQSYNPLFIYSKSGLGKTHLLRAIQNYIIQNDPERVCIYKTATEFVDEYTRAWQSIEHKGALYERYKHVDVLIIDDIQNMRTAAGTIKFFFDTFNTLMASGKQIVLAADRSPQELQMGESKFDERETSRMDSGVTVTIQVPNYELKYNLINSFYDYMHHDAENNAEKDMLGTITPEQRAYMARLAGSNIRVIEGFVHTCLMQAGRLKHLKKQLTDADILAIAEKKWPKQQKTVTMEQVQHVIEMRYGVDHKDLIGNKRNKELMEPRHVCIWLIRELTDSTLADIGDKFGNRTHATIKHSITWVNTKKKEDRLFYDRLVSIKQEIQE</sequence>
<evidence type="ECO:0000256" key="4">
    <source>
        <dbReference type="ARBA" id="ARBA00022840"/>
    </source>
</evidence>
<dbReference type="Pfam" id="PF08299">
    <property type="entry name" value="Bac_DnaA_C"/>
    <property type="match status" value="1"/>
</dbReference>
<dbReference type="InterPro" id="IPR020591">
    <property type="entry name" value="Chromosome_initiator_DnaA-like"/>
</dbReference>
<dbReference type="Pfam" id="PF00308">
    <property type="entry name" value="Bac_DnaA"/>
    <property type="match status" value="1"/>
</dbReference>
<evidence type="ECO:0000313" key="12">
    <source>
        <dbReference type="EMBL" id="EFL43554.1"/>
    </source>
</evidence>
<evidence type="ECO:0000256" key="5">
    <source>
        <dbReference type="ARBA" id="ARBA00023121"/>
    </source>
</evidence>
<evidence type="ECO:0000313" key="13">
    <source>
        <dbReference type="Proteomes" id="UP000004431"/>
    </source>
</evidence>
<dbReference type="InterPro" id="IPR013317">
    <property type="entry name" value="DnaA_dom"/>
</dbReference>
<evidence type="ECO:0000256" key="6">
    <source>
        <dbReference type="ARBA" id="ARBA00023125"/>
    </source>
</evidence>
<dbReference type="CDD" id="cd06571">
    <property type="entry name" value="Bac_DnaA_C"/>
    <property type="match status" value="1"/>
</dbReference>
<keyword evidence="1" id="KW-0963">Cytoplasm</keyword>
<accession>A0ABN0AYF8</accession>
<dbReference type="SUPFAM" id="SSF52540">
    <property type="entry name" value="P-loop containing nucleoside triphosphate hydrolases"/>
    <property type="match status" value="1"/>
</dbReference>
<organism evidence="12 13">
    <name type="scientific">Fannyhessea vaginae PB189-T1-4</name>
    <dbReference type="NCBI Taxonomy" id="866774"/>
    <lineage>
        <taxon>Bacteria</taxon>
        <taxon>Bacillati</taxon>
        <taxon>Actinomycetota</taxon>
        <taxon>Coriobacteriia</taxon>
        <taxon>Coriobacteriales</taxon>
        <taxon>Atopobiaceae</taxon>
        <taxon>Fannyhessea</taxon>
    </lineage>
</organism>
<gene>
    <name evidence="12" type="ORF">HMPREF9248_0095</name>
</gene>
<evidence type="ECO:0000256" key="1">
    <source>
        <dbReference type="ARBA" id="ARBA00022490"/>
    </source>
</evidence>
<reference evidence="12 13" key="1">
    <citation type="submission" date="2010-08" db="EMBL/GenBank/DDBJ databases">
        <authorList>
            <person name="Durkin A.S."/>
            <person name="Madupu R."/>
            <person name="Torralba M."/>
            <person name="Gillis M."/>
            <person name="Methe B."/>
            <person name="Sutton G."/>
            <person name="Nelson K.E."/>
        </authorList>
    </citation>
    <scope>NUCLEOTIDE SEQUENCE [LARGE SCALE GENOMIC DNA]</scope>
    <source>
        <strain evidence="12 13">PB189-T1-4</strain>
    </source>
</reference>
<dbReference type="EMBL" id="AEDQ01000034">
    <property type="protein sequence ID" value="EFL43554.1"/>
    <property type="molecule type" value="Genomic_DNA"/>
</dbReference>
<keyword evidence="3 7" id="KW-0547">Nucleotide-binding</keyword>
<keyword evidence="5" id="KW-0446">Lipid-binding</keyword>
<evidence type="ECO:0000259" key="11">
    <source>
        <dbReference type="SMART" id="SM00760"/>
    </source>
</evidence>
<keyword evidence="2 7" id="KW-0235">DNA replication</keyword>
<dbReference type="InterPro" id="IPR018312">
    <property type="entry name" value="Chromosome_initiator_DnaA_CS"/>
</dbReference>
<evidence type="ECO:0000256" key="3">
    <source>
        <dbReference type="ARBA" id="ARBA00022741"/>
    </source>
</evidence>
<feature type="region of interest" description="Disordered" evidence="9">
    <location>
        <begin position="284"/>
        <end position="338"/>
    </location>
</feature>
<feature type="region of interest" description="Disordered" evidence="9">
    <location>
        <begin position="217"/>
        <end position="252"/>
    </location>
</feature>
<feature type="compositionally biased region" description="Low complexity" evidence="9">
    <location>
        <begin position="222"/>
        <end position="244"/>
    </location>
</feature>
<comment type="caution">
    <text evidence="12">The sequence shown here is derived from an EMBL/GenBank/DDBJ whole genome shotgun (WGS) entry which is preliminary data.</text>
</comment>
<evidence type="ECO:0000256" key="8">
    <source>
        <dbReference type="RuleBase" id="RU004227"/>
    </source>
</evidence>
<dbReference type="SUPFAM" id="SSF48295">
    <property type="entry name" value="TrpR-like"/>
    <property type="match status" value="1"/>
</dbReference>
<dbReference type="PANTHER" id="PTHR30050">
    <property type="entry name" value="CHROMOSOMAL REPLICATION INITIATOR PROTEIN DNAA"/>
    <property type="match status" value="1"/>
</dbReference>
<evidence type="ECO:0000256" key="9">
    <source>
        <dbReference type="SAM" id="MobiDB-lite"/>
    </source>
</evidence>
<dbReference type="PANTHER" id="PTHR30050:SF2">
    <property type="entry name" value="CHROMOSOMAL REPLICATION INITIATOR PROTEIN DNAA"/>
    <property type="match status" value="1"/>
</dbReference>
<dbReference type="CDD" id="cd00009">
    <property type="entry name" value="AAA"/>
    <property type="match status" value="1"/>
</dbReference>
<keyword evidence="6 7" id="KW-0238">DNA-binding</keyword>
<proteinExistence type="inferred from homology"/>
<dbReference type="PROSITE" id="PS01008">
    <property type="entry name" value="DNAA"/>
    <property type="match status" value="1"/>
</dbReference>
<dbReference type="InterPro" id="IPR003593">
    <property type="entry name" value="AAA+_ATPase"/>
</dbReference>
<dbReference type="SMART" id="SM00382">
    <property type="entry name" value="AAA"/>
    <property type="match status" value="1"/>
</dbReference>
<dbReference type="RefSeq" id="WP_006304805.1">
    <property type="nucleotide sequence ID" value="NZ_AEDQ01000034.1"/>
</dbReference>
<dbReference type="Proteomes" id="UP000004431">
    <property type="component" value="Unassembled WGS sequence"/>
</dbReference>
<dbReference type="Gene3D" id="1.10.1750.10">
    <property type="match status" value="1"/>
</dbReference>
<protein>
    <recommendedName>
        <fullName evidence="7">Chromosomal replication initiator protein DnaA</fullName>
    </recommendedName>
</protein>
<feature type="compositionally biased region" description="Polar residues" evidence="9">
    <location>
        <begin position="310"/>
        <end position="332"/>
    </location>
</feature>
<comment type="function">
    <text evidence="7">Plays an essential role in the initiation and regulation of chromosomal replication. ATP-DnaA binds to the origin of replication (oriC) to initiate formation of the DNA replication initiation complex once per cell cycle. Binds the DnaA box (a 9 base pair repeat at the origin) and separates the double-stranded (ds)DNA. Forms a right-handed helical filament on oriC DNA; dsDNA binds to the exterior of the filament while single-stranded (ss)DNA is stabiized in the filament's interior. The ATP-DnaA-oriC complex binds and stabilizes one strand of the AT-rich DNA unwinding element (DUE), permitting loading of DNA polymerase. After initiation quickly degrades to an ADP-DnaA complex that is not apt for DNA replication. Binds acidic phospholipids.</text>
</comment>
<dbReference type="SMART" id="SM00760">
    <property type="entry name" value="Bac_DnaA_C"/>
    <property type="match status" value="1"/>
</dbReference>
<keyword evidence="4 7" id="KW-0067">ATP-binding</keyword>
<evidence type="ECO:0000256" key="2">
    <source>
        <dbReference type="ARBA" id="ARBA00022705"/>
    </source>
</evidence>
<name>A0ABN0AYF8_9ACTN</name>
<dbReference type="InterPro" id="IPR027417">
    <property type="entry name" value="P-loop_NTPase"/>
</dbReference>
<keyword evidence="13" id="KW-1185">Reference proteome</keyword>
<dbReference type="InterPro" id="IPR013159">
    <property type="entry name" value="DnaA_C"/>
</dbReference>
<evidence type="ECO:0000256" key="7">
    <source>
        <dbReference type="RuleBase" id="RU000577"/>
    </source>
</evidence>
<dbReference type="PRINTS" id="PR00051">
    <property type="entry name" value="DNAA"/>
</dbReference>